<accession>A0A421GFG6</accession>
<dbReference type="Proteomes" id="UP000285883">
    <property type="component" value="Unassembled WGS sequence"/>
</dbReference>
<feature type="compositionally biased region" description="Basic and acidic residues" evidence="1">
    <location>
        <begin position="184"/>
        <end position="198"/>
    </location>
</feature>
<dbReference type="Proteomes" id="UP000785171">
    <property type="component" value="Unassembled WGS sequence"/>
</dbReference>
<comment type="caution">
    <text evidence="5">The sequence shown here is derived from an EMBL/GenBank/DDBJ whole genome shotgun (WGS) entry which is preliminary data.</text>
</comment>
<dbReference type="EMBL" id="MBDN02000415">
    <property type="protein sequence ID" value="RLN75487.1"/>
    <property type="molecule type" value="Genomic_DNA"/>
</dbReference>
<reference evidence="2" key="1">
    <citation type="journal article" date="2015" name="Genom Data">
        <title>Genome sequences of six Phytophthora species associated with forests in New Zealand.</title>
        <authorList>
            <person name="Studholme D.J."/>
            <person name="McDougal R.L."/>
            <person name="Sambles C."/>
            <person name="Hansen E."/>
            <person name="Hardy G."/>
            <person name="Grant M."/>
            <person name="Ganley R.J."/>
            <person name="Williams N.M."/>
        </authorList>
    </citation>
    <scope>NUCLEOTIDE SEQUENCE</scope>
    <source>
        <strain evidence="2">NZFS 2646</strain>
        <strain evidence="3">NZFS 3630</strain>
    </source>
</reference>
<dbReference type="EMBL" id="JPWU03000411">
    <property type="protein sequence ID" value="KAG2516560.1"/>
    <property type="molecule type" value="Genomic_DNA"/>
</dbReference>
<gene>
    <name evidence="4" type="ORF">BBI17_008270</name>
    <name evidence="5" type="ORF">BBO99_00008315</name>
    <name evidence="2" type="ORF">JM16_008037</name>
    <name evidence="3" type="ORF">JM18_007996</name>
</gene>
<name>A0A421GFG6_9STRA</name>
<evidence type="ECO:0000313" key="7">
    <source>
        <dbReference type="Proteomes" id="UP000285883"/>
    </source>
</evidence>
<dbReference type="EMBL" id="JPWV03000400">
    <property type="protein sequence ID" value="KAG2512869.1"/>
    <property type="molecule type" value="Genomic_DNA"/>
</dbReference>
<reference evidence="6 7" key="2">
    <citation type="submission" date="2018-07" db="EMBL/GenBank/DDBJ databases">
        <title>Genome sequencing of oomycete isolates from Chile give support for New Zealand origin for Phytophthora kernoviae and make available the first Nothophytophthora sp. genome.</title>
        <authorList>
            <person name="Studholme D.J."/>
            <person name="Sanfuentes E."/>
            <person name="Panda P."/>
            <person name="Hill R."/>
            <person name="Sambles C."/>
            <person name="Grant M."/>
            <person name="Williams N.M."/>
            <person name="Mcdougal R.L."/>
        </authorList>
    </citation>
    <scope>NUCLEOTIDE SEQUENCE [LARGE SCALE GENOMIC DNA]</scope>
    <source>
        <strain evidence="4">Chile2</strain>
        <strain evidence="5">Chile4</strain>
    </source>
</reference>
<dbReference type="EMBL" id="MAYM02001510">
    <property type="protein sequence ID" value="RLN15056.1"/>
    <property type="molecule type" value="Genomic_DNA"/>
</dbReference>
<sequence length="229" mass="25990">MFVLSKNVGKACRHLASQSKEPLSLLQEALEHFDYALGVINQCSLRDVLGGYKALYCSVRRVEMERERVVKQMEGIQAREEESEQVETTKRLVECTTCCGNSEEMVLDENDGCYYCQTCYEEYYAAERGTKEEVVSELRIERKESWKEAGASGDNREYEEGEKNAIDEEGEKEDAPAGVEPSLDEPKDQEEAQERLRHSRVELGSLADFLAGAESPPFATQARILSHEW</sequence>
<feature type="compositionally biased region" description="Basic and acidic residues" evidence="1">
    <location>
        <begin position="154"/>
        <end position="166"/>
    </location>
</feature>
<evidence type="ECO:0000313" key="6">
    <source>
        <dbReference type="Proteomes" id="UP000285624"/>
    </source>
</evidence>
<organism evidence="5 6">
    <name type="scientific">Phytophthora kernoviae</name>
    <dbReference type="NCBI Taxonomy" id="325452"/>
    <lineage>
        <taxon>Eukaryota</taxon>
        <taxon>Sar</taxon>
        <taxon>Stramenopiles</taxon>
        <taxon>Oomycota</taxon>
        <taxon>Peronosporomycetes</taxon>
        <taxon>Peronosporales</taxon>
        <taxon>Peronosporaceae</taxon>
        <taxon>Phytophthora</taxon>
    </lineage>
</organism>
<dbReference type="Proteomes" id="UP000792063">
    <property type="component" value="Unassembled WGS sequence"/>
</dbReference>
<evidence type="ECO:0000256" key="1">
    <source>
        <dbReference type="SAM" id="MobiDB-lite"/>
    </source>
</evidence>
<feature type="region of interest" description="Disordered" evidence="1">
    <location>
        <begin position="145"/>
        <end position="198"/>
    </location>
</feature>
<evidence type="ECO:0000313" key="3">
    <source>
        <dbReference type="EMBL" id="KAG2516560.1"/>
    </source>
</evidence>
<dbReference type="AlphaFoldDB" id="A0A421GFG6"/>
<evidence type="ECO:0000313" key="5">
    <source>
        <dbReference type="EMBL" id="RLN75487.1"/>
    </source>
</evidence>
<keyword evidence="6" id="KW-1185">Reference proteome</keyword>
<evidence type="ECO:0000313" key="4">
    <source>
        <dbReference type="EMBL" id="RLN15056.1"/>
    </source>
</evidence>
<reference evidence="2" key="3">
    <citation type="submission" date="2020-06" db="EMBL/GenBank/DDBJ databases">
        <authorList>
            <person name="Studholme D.J."/>
        </authorList>
    </citation>
    <scope>NUCLEOTIDE SEQUENCE</scope>
    <source>
        <strain evidence="2">NZFS 2646</strain>
        <strain evidence="3">NZFS 3630</strain>
    </source>
</reference>
<protein>
    <submittedName>
        <fullName evidence="5">Uncharacterized protein</fullName>
    </submittedName>
</protein>
<proteinExistence type="predicted"/>
<dbReference type="Proteomes" id="UP000285624">
    <property type="component" value="Unassembled WGS sequence"/>
</dbReference>
<evidence type="ECO:0000313" key="2">
    <source>
        <dbReference type="EMBL" id="KAG2512869.1"/>
    </source>
</evidence>